<reference evidence="2" key="1">
    <citation type="submission" date="2025-08" db="UniProtKB">
        <authorList>
            <consortium name="Ensembl"/>
        </authorList>
    </citation>
    <scope>IDENTIFICATION</scope>
</reference>
<evidence type="ECO:0000259" key="1">
    <source>
        <dbReference type="PROSITE" id="PS50878"/>
    </source>
</evidence>
<dbReference type="Pfam" id="PF00078">
    <property type="entry name" value="RVT_1"/>
    <property type="match status" value="1"/>
</dbReference>
<dbReference type="AlphaFoldDB" id="A0A8C5A491"/>
<protein>
    <recommendedName>
        <fullName evidence="1">Reverse transcriptase domain-containing protein</fullName>
    </recommendedName>
</protein>
<organism evidence="2 3">
    <name type="scientific">Gadus morhua</name>
    <name type="common">Atlantic cod</name>
    <dbReference type="NCBI Taxonomy" id="8049"/>
    <lineage>
        <taxon>Eukaryota</taxon>
        <taxon>Metazoa</taxon>
        <taxon>Chordata</taxon>
        <taxon>Craniata</taxon>
        <taxon>Vertebrata</taxon>
        <taxon>Euteleostomi</taxon>
        <taxon>Actinopterygii</taxon>
        <taxon>Neopterygii</taxon>
        <taxon>Teleostei</taxon>
        <taxon>Neoteleostei</taxon>
        <taxon>Acanthomorphata</taxon>
        <taxon>Zeiogadaria</taxon>
        <taxon>Gadariae</taxon>
        <taxon>Gadiformes</taxon>
        <taxon>Gadoidei</taxon>
        <taxon>Gadidae</taxon>
        <taxon>Gadus</taxon>
    </lineage>
</organism>
<accession>A0A8C5A491</accession>
<dbReference type="Ensembl" id="ENSGMOT00000048383.1">
    <property type="protein sequence ID" value="ENSGMOP00000026706.1"/>
    <property type="gene ID" value="ENSGMOG00000027959.1"/>
</dbReference>
<dbReference type="OMA" id="FPINARS"/>
<dbReference type="PANTHER" id="PTHR31635">
    <property type="entry name" value="REVERSE TRANSCRIPTASE DOMAIN-CONTAINING PROTEIN-RELATED"/>
    <property type="match status" value="1"/>
</dbReference>
<proteinExistence type="predicted"/>
<name>A0A8C5A491_GADMO</name>
<evidence type="ECO:0000313" key="2">
    <source>
        <dbReference type="Ensembl" id="ENSGMOP00000026706.1"/>
    </source>
</evidence>
<feature type="domain" description="Reverse transcriptase" evidence="1">
    <location>
        <begin position="1"/>
        <end position="148"/>
    </location>
</feature>
<reference evidence="2" key="2">
    <citation type="submission" date="2025-09" db="UniProtKB">
        <authorList>
            <consortium name="Ensembl"/>
        </authorList>
    </citation>
    <scope>IDENTIFICATION</scope>
</reference>
<dbReference type="PANTHER" id="PTHR31635:SF196">
    <property type="entry name" value="REVERSE TRANSCRIPTASE DOMAIN-CONTAINING PROTEIN-RELATED"/>
    <property type="match status" value="1"/>
</dbReference>
<sequence length="283" mass="32076">MQKTTGKVTAFIYDGPFRVVINGHSTDTFEVCSGVRQGCPLSVMLFIFAMEPLARAIKEDPSIHGLQVPGSGGQEAKLSVYMDDLTILCTDNKSILKVLYWCDQFSAASSAKLNRSKSEILYLNWPEPKFNHGLVQRDERIKILGLEIGQNMENINWEKKLPKIKGKLLQWEQRNLTFTGKVLVINSEIVASLTYLAATIPAPKYVMTALRRCIFQFVWGAQQERIRREIMYRPLQKGGKNVPDLAKKMEALFLTPILQAVLNENRRSLWPNFGSLIKDPLVC</sequence>
<dbReference type="GeneTree" id="ENSGT00940000165023"/>
<keyword evidence="3" id="KW-1185">Reference proteome</keyword>
<evidence type="ECO:0000313" key="3">
    <source>
        <dbReference type="Proteomes" id="UP000694546"/>
    </source>
</evidence>
<dbReference type="PROSITE" id="PS50878">
    <property type="entry name" value="RT_POL"/>
    <property type="match status" value="1"/>
</dbReference>
<dbReference type="Proteomes" id="UP000694546">
    <property type="component" value="Unassembled WGS sequence"/>
</dbReference>
<dbReference type="InterPro" id="IPR000477">
    <property type="entry name" value="RT_dom"/>
</dbReference>